<name>A0ABS4M7I7_9ACTN</name>
<evidence type="ECO:0000313" key="2">
    <source>
        <dbReference type="EMBL" id="MBP2055635.1"/>
    </source>
</evidence>
<protein>
    <submittedName>
        <fullName evidence="2">Uncharacterized protein</fullName>
    </submittedName>
</protein>
<reference evidence="2 3" key="1">
    <citation type="submission" date="2021-03" db="EMBL/GenBank/DDBJ databases">
        <title>Genomic Encyclopedia of Type Strains, Phase IV (KMG-IV): sequencing the most valuable type-strain genomes for metagenomic binning, comparative biology and taxonomic classification.</title>
        <authorList>
            <person name="Goeker M."/>
        </authorList>
    </citation>
    <scope>NUCLEOTIDE SEQUENCE [LARGE SCALE GENOMIC DNA]</scope>
    <source>
        <strain evidence="2 3">DSM 40499</strain>
    </source>
</reference>
<keyword evidence="3" id="KW-1185">Reference proteome</keyword>
<comment type="caution">
    <text evidence="2">The sequence shown here is derived from an EMBL/GenBank/DDBJ whole genome shotgun (WGS) entry which is preliminary data.</text>
</comment>
<proteinExistence type="predicted"/>
<dbReference type="Proteomes" id="UP001519309">
    <property type="component" value="Unassembled WGS sequence"/>
</dbReference>
<evidence type="ECO:0000313" key="3">
    <source>
        <dbReference type="Proteomes" id="UP001519309"/>
    </source>
</evidence>
<gene>
    <name evidence="2" type="ORF">J2Z21_008651</name>
</gene>
<dbReference type="RefSeq" id="WP_159400053.1">
    <property type="nucleotide sequence ID" value="NZ_CP016279.1"/>
</dbReference>
<feature type="region of interest" description="Disordered" evidence="1">
    <location>
        <begin position="1"/>
        <end position="23"/>
    </location>
</feature>
<sequence length="54" mass="5773">MDTPFPVPVTGSPTQESGSAAHPWADWPTLTEILAAVLAPRRLAAHGPRTPEDR</sequence>
<dbReference type="EMBL" id="JAGGLP010000032">
    <property type="protein sequence ID" value="MBP2055635.1"/>
    <property type="molecule type" value="Genomic_DNA"/>
</dbReference>
<accession>A0ABS4M7I7</accession>
<evidence type="ECO:0000256" key="1">
    <source>
        <dbReference type="SAM" id="MobiDB-lite"/>
    </source>
</evidence>
<organism evidence="2 3">
    <name type="scientific">Streptomyces griseochromogenes</name>
    <dbReference type="NCBI Taxonomy" id="68214"/>
    <lineage>
        <taxon>Bacteria</taxon>
        <taxon>Bacillati</taxon>
        <taxon>Actinomycetota</taxon>
        <taxon>Actinomycetes</taxon>
        <taxon>Kitasatosporales</taxon>
        <taxon>Streptomycetaceae</taxon>
        <taxon>Streptomyces</taxon>
    </lineage>
</organism>